<feature type="compositionally biased region" description="Low complexity" evidence="4">
    <location>
        <begin position="1643"/>
        <end position="1670"/>
    </location>
</feature>
<dbReference type="GO" id="GO:0006417">
    <property type="term" value="P:regulation of translation"/>
    <property type="evidence" value="ECO:0007669"/>
    <property type="project" value="TreeGrafter"/>
</dbReference>
<evidence type="ECO:0000256" key="3">
    <source>
        <dbReference type="PROSITE-ProRule" id="PRU00103"/>
    </source>
</evidence>
<feature type="region of interest" description="Disordered" evidence="4">
    <location>
        <begin position="877"/>
        <end position="899"/>
    </location>
</feature>
<dbReference type="InterPro" id="IPR034085">
    <property type="entry name" value="TOG"/>
</dbReference>
<evidence type="ECO:0000313" key="6">
    <source>
        <dbReference type="Proteomes" id="UP000050795"/>
    </source>
</evidence>
<dbReference type="InterPro" id="IPR056810">
    <property type="entry name" value="GNC1-like_N"/>
</dbReference>
<dbReference type="PANTHER" id="PTHR23346:SF7">
    <property type="entry name" value="STALLED RIBOSOME SENSOR GCN1"/>
    <property type="match status" value="1"/>
</dbReference>
<feature type="region of interest" description="Disordered" evidence="4">
    <location>
        <begin position="1634"/>
        <end position="1670"/>
    </location>
</feature>
<organism evidence="6 7">
    <name type="scientific">Trichobilharzia regenti</name>
    <name type="common">Nasal bird schistosome</name>
    <dbReference type="NCBI Taxonomy" id="157069"/>
    <lineage>
        <taxon>Eukaryota</taxon>
        <taxon>Metazoa</taxon>
        <taxon>Spiralia</taxon>
        <taxon>Lophotrochozoa</taxon>
        <taxon>Platyhelminthes</taxon>
        <taxon>Trematoda</taxon>
        <taxon>Digenea</taxon>
        <taxon>Strigeidida</taxon>
        <taxon>Schistosomatoidea</taxon>
        <taxon>Schistosomatidae</taxon>
        <taxon>Trichobilharzia</taxon>
    </lineage>
</organism>
<evidence type="ECO:0000256" key="1">
    <source>
        <dbReference type="ARBA" id="ARBA00007366"/>
    </source>
</evidence>
<keyword evidence="2" id="KW-0677">Repeat</keyword>
<evidence type="ECO:0000256" key="4">
    <source>
        <dbReference type="SAM" id="MobiDB-lite"/>
    </source>
</evidence>
<dbReference type="InterPro" id="IPR057546">
    <property type="entry name" value="HEAT_GCN1"/>
</dbReference>
<dbReference type="Pfam" id="PF25801">
    <property type="entry name" value="HEAT_GCN1_C_2"/>
    <property type="match status" value="1"/>
</dbReference>
<evidence type="ECO:0000259" key="5">
    <source>
        <dbReference type="SMART" id="SM01349"/>
    </source>
</evidence>
<name>A0AA85KGW8_TRIRE</name>
<keyword evidence="6" id="KW-1185">Reference proteome</keyword>
<feature type="compositionally biased region" description="Basic residues" evidence="4">
    <location>
        <begin position="1407"/>
        <end position="1418"/>
    </location>
</feature>
<comment type="similarity">
    <text evidence="1">Belongs to the GCN1 family.</text>
</comment>
<dbReference type="SMART" id="SM01349">
    <property type="entry name" value="TOG"/>
    <property type="match status" value="1"/>
</dbReference>
<feature type="compositionally biased region" description="Acidic residues" evidence="4">
    <location>
        <begin position="2671"/>
        <end position="2731"/>
    </location>
</feature>
<feature type="repeat" description="HEAT" evidence="3">
    <location>
        <begin position="2219"/>
        <end position="2255"/>
    </location>
</feature>
<dbReference type="GO" id="GO:0034198">
    <property type="term" value="P:cellular response to amino acid starvation"/>
    <property type="evidence" value="ECO:0007669"/>
    <property type="project" value="TreeGrafter"/>
</dbReference>
<dbReference type="PROSITE" id="PS50077">
    <property type="entry name" value="HEAT_REPEAT"/>
    <property type="match status" value="4"/>
</dbReference>
<reference evidence="7" key="2">
    <citation type="submission" date="2023-11" db="UniProtKB">
        <authorList>
            <consortium name="WormBaseParasite"/>
        </authorList>
    </citation>
    <scope>IDENTIFICATION</scope>
</reference>
<dbReference type="Pfam" id="PF23271">
    <property type="entry name" value="HEAT_GCN1"/>
    <property type="match status" value="2"/>
</dbReference>
<feature type="compositionally biased region" description="Low complexity" evidence="4">
    <location>
        <begin position="881"/>
        <end position="899"/>
    </location>
</feature>
<dbReference type="Pfam" id="PF24993">
    <property type="entry name" value="GNC1_N"/>
    <property type="match status" value="1"/>
</dbReference>
<feature type="domain" description="TOG" evidence="5">
    <location>
        <begin position="1803"/>
        <end position="2039"/>
    </location>
</feature>
<accession>A0AA85KGW8</accession>
<feature type="repeat" description="HEAT" evidence="3">
    <location>
        <begin position="2056"/>
        <end position="2094"/>
    </location>
</feature>
<proteinExistence type="inferred from homology"/>
<dbReference type="Proteomes" id="UP000050795">
    <property type="component" value="Unassembled WGS sequence"/>
</dbReference>
<dbReference type="InterPro" id="IPR021133">
    <property type="entry name" value="HEAT_type_2"/>
</dbReference>
<evidence type="ECO:0000256" key="2">
    <source>
        <dbReference type="ARBA" id="ARBA00022737"/>
    </source>
</evidence>
<evidence type="ECO:0000313" key="7">
    <source>
        <dbReference type="WBParaSite" id="TREG1_87240.1"/>
    </source>
</evidence>
<dbReference type="InterPro" id="IPR011989">
    <property type="entry name" value="ARM-like"/>
</dbReference>
<dbReference type="WBParaSite" id="TREG1_87240.1">
    <property type="protein sequence ID" value="TREG1_87240.1"/>
    <property type="gene ID" value="TREG1_87240"/>
</dbReference>
<sequence>MVAETWLDEFKEDIDTISKNSDEAVFENFLSEALCNTIDSLCNSSRKYSECLKFLRLACEKNLFVCLRATKNLVRIPSGRSYGARPLSKTLYSFYLLSEVICFCAKNDSCLLDDSTIDIWCRAASYALFTCEGKEYRRSSLTCSRLWNKNPDFLSCVTKHLISLNPGIVYMSVIAEICKFISHISSFESKCEYKEAFVNQLLKSIFDGKQEVAHIRLRRCSPILNLCCDASSFKCLVLPVMNRAILRSPEAHLRNINCLLEDISYNLDLCALELAQSVAKNLLAVSEITRKDAVVVLSTLSRLCSEADTLCALCKLVHAQFAGPESKKASQESRFAAITCFGELSKNGIKQKSASDRVSNAAINLLLDYLERESYEEAIICAAKQLGKWLHRLRSNASDRFFNFIKSFAFSTKTSAPVHSVLLMCLDTALSNNLNGNQLPTALIPSLLSSIEQASGQPFHSAAVHKSVMASLIWLRHTLSVIKIPVTEESFKSSIKTSPFWNMLSNVSGSSNKRCPWFTEKFLQTAPFYVLCALGRLLKLLLSNLHAFIPGEVLGFICRTFLLLCLHPFYDTVRQPNLNSISELLKTSSEEHRYQLIMEFLKNLQILLINYPSVFQPPPSSSSATLVLGPGLISESLCLQISDFVGINVWDNISYPASELQTTEQPIGRIKSIETFLCKLIDVIVPTSKCDKTSVEDSTSISSSASVLNSIDVCILSAFCASHPCILNFRPMLWEQLRSKLKLPKLFDHKNSESVCNISLINAKWLKIIDYFIKQPYMIPSDRYAVQRLIKWSPIGVGQNLIERIHSDFCCDMITSITEQDVQIMLTPEGQLFNNELLESLPKYETSLANIKRESKLYSYDIQMDILSAKLQKAREQKQQNTVNHTTTTTTTNGSSSNTVPLLDKLSGQLTEKQLEVVRNELNKEDEIRKRMQSLDLQVRQMCDLLTNALNALICQPNHPLPIYYQEAGELIKHFCTKLSHLFVKLLSNPLISPYIIRAHNKFIEIIMYNTFIVEEWQSSLTHEVHLYTPMIYWWSVRILSPVRLISRYDSNDTWNSEMNKASINTTDRSDYFIYKQALEDTDSLTLCWSSRSVEDHTKGVFSLLCDKFPVNSLNTSLLMTFLSPTIDRAFQFSSWIHPLPEDYSISLTSDSCPMVKDRQSSVNNWMNGELVKVLLKSWKNHFQLVTDSDEHYQRNVSVQRHSVLYVLPLDRFLRLLRQLVDGCLQDPATSKTNVAEDVKDDLDSKELSEDMFSNDSSMDNELVLRKSIVHSSTELMMLITNLFVHYVHTLEDDNLIGRLSAPVVSTLLNGLVSESDLAREISARCLFKLVEQMPRVIEFIKLQEELACKNESKHLQNVTEPSSDVATSNGDKNATESTPADETNCDEEDAGNAPTTTDKSGDSGKPRKKLNKNQRRKQKLVQSFAAAAEKNQITEQMYTKPFTSPADWPKLSIWCLAQVRIWIIRSDSSTPIAHLAEQIWHLLHLDEKCENLQSNTNNGLKALLEKPNDPGLFNPMLLAQRLLLEATRPTATVQSSIADAFALCLVDRSVEEISVALDMLIRMYHVMLHRDPAVQDNMGRILCPESPDKWRERVGLAMILTRLSDAPASSTLQSLSTTNRLFRRSLLNAINEEKCEEDTDNSTKNSNTVTTNVPSNLDSESSSSAAAAATTTTTTSTVANDSSNQTPVWLLNLFRFLVSDGLNDRNAVVQAEMLQAGLRAVHNFGKPFIGQILPILENFVNKAPKVAELDAVRQSILILTGSLSQHLDASDPRVGTIFNRLLNTLSFPSDLVQQAVEDCLASLIGKLSEEQTTKTITKLMTTLLSSNNYAERHGAAHGIAGIARGLGIMSLKHHGIIDKLMPALDDTKVAKRREGALMAVERLSLGMGRLFEPYVVRLITPLLNTFGDSNPGVREAASNAARAVMSKLSAHGVKLILPALLKAIDDQQSWRTKAEAVDLLGSMTHCAPKQLSACLPQIVPRLLEVLVDSQERVKQAGVRALNKIGQVIQNPEVQALVPLLTDCLQQPLLDKTPCLAALRDTCFVHVLDAPSLALILPVIQRAFSDRSTETRKMAAQIFGNLHSLARKEELTPYVGTILPSLKTCLLDAVPGVRSAAAAALGAVVRGMGESSFAELLPWLMSTLTSETSSVDRSGGAQGLAEVLGGMGIERLRVVLPDLIKTVSSESKLQPHVRDGYLMLFIYLPTVFQDDFAEFIGPIIPTILKSLSDETEFLRETALRAAQRIVQMFAETSLELLLPELEQGMTDLNWRIRHSSVQLLGELLYRLSGSSGKGTTKTTSEDDTFGTDEAHERLRQVMGAERHDRILARLHLSRSDPTIIVRQSAIHIWKIVVPNTPRTLREIMPVLIRLLLNTLGSSAREHQQIAARALGDVVRKLGERILPEIIPLLVLGLDSSDSDQRRGVCTGLIEIIRSCQRDLLSNYADSLLDPIRRTLCDPLVEVRRNGAKTFELLYGAIGVRSLDGVLPDLLAQLDDPETSQYALDGLKQLLTVKGRAVMPYLVPKLTSPVVNVKAFAYLASVAGEALTKQLGRILPALLQTVSLMSKSENQEGEEESGNDDLQQCASVLVCIYDATGIRQIFNELLSGLSMSAIVDANSTPGEKLIPGSNAYRIACLRLLSAYLEASYQDPAEENAQPVVTASRRKAHANDSDESDDSSDGDDDDDDDGDEEEDDESGDGSYNSDEDFSVEDDETDNDGSYDDDDSDEMEENPDAKEVISRVLNESYPLALRNICRLLANSDKTTLVETWKCLEALFKRWNPEMITSQISDLRQGIRGAISEMNKSSSANKTESQKYLPGFSDPTLPLVSLVKLYAECTLRGRPAVKEPAAQGLSECIIYANGIALQGCVIKVIGPLIRLLGERQTNVVRVAVVQSLTSLVNKCPQSVRPFVTQLQATFLKCLGDSHRPMRLLGGEGLSSVVPITPKLDPLLIDLARVSSQTVISRFHDHLKDASKDLENVPASSGASATAHTLAGIATYPDTSLQALRVCLEHSQGRAGLIALNTVFHSLIPLMHLPESFGNEGRMEENTYRHDIVGGVDGDDDDEDSDEHESVLGSFNQGKVVPISSDQVRIVASSCIGFIIVAAQATISKSSQNDNEKKAKIVELVSLFEKKLFPTSLVKQDEQWTFHQSRGICLVIPLKYTPETLINTETVKTGFCERLEKLICQLCNHENSVVSQIGYRCLGCFVGYLAENHEVNYTSNLLVQTLSKGFEHTVIDIRLLSTVVSNHIAWRVKLPMPNWLHGFVSVILNGTKDKNSAVRVGSETTLVVLCRLNAPRNKDPNPNSDYLQACCDSLDANSRKQFETLMQRLRKHNWSDVWRQGCPDMDSTKLL</sequence>
<dbReference type="SUPFAM" id="SSF48371">
    <property type="entry name" value="ARM repeat"/>
    <property type="match status" value="3"/>
</dbReference>
<dbReference type="GO" id="GO:0019887">
    <property type="term" value="F:protein kinase regulator activity"/>
    <property type="evidence" value="ECO:0007669"/>
    <property type="project" value="TreeGrafter"/>
</dbReference>
<dbReference type="Pfam" id="PF24987">
    <property type="entry name" value="HEAT_EF3_N"/>
    <property type="match status" value="1"/>
</dbReference>
<dbReference type="PANTHER" id="PTHR23346">
    <property type="entry name" value="TRANSLATIONAL ACTIVATOR GCN1-RELATED"/>
    <property type="match status" value="1"/>
</dbReference>
<feature type="region of interest" description="Disordered" evidence="4">
    <location>
        <begin position="2650"/>
        <end position="2733"/>
    </location>
</feature>
<reference evidence="6" key="1">
    <citation type="submission" date="2022-06" db="EMBL/GenBank/DDBJ databases">
        <authorList>
            <person name="Berger JAMES D."/>
            <person name="Berger JAMES D."/>
        </authorList>
    </citation>
    <scope>NUCLEOTIDE SEQUENCE [LARGE SCALE GENOMIC DNA]</scope>
</reference>
<dbReference type="InterPro" id="IPR016024">
    <property type="entry name" value="ARM-type_fold"/>
</dbReference>
<feature type="repeat" description="HEAT" evidence="3">
    <location>
        <begin position="1979"/>
        <end position="2017"/>
    </location>
</feature>
<protein>
    <recommendedName>
        <fullName evidence="5">TOG domain-containing protein</fullName>
    </recommendedName>
</protein>
<dbReference type="Gene3D" id="1.25.10.10">
    <property type="entry name" value="Leucine-rich Repeat Variant"/>
    <property type="match status" value="4"/>
</dbReference>
<feature type="region of interest" description="Disordered" evidence="4">
    <location>
        <begin position="1354"/>
        <end position="1418"/>
    </location>
</feature>
<feature type="repeat" description="HEAT" evidence="3">
    <location>
        <begin position="2098"/>
        <end position="2136"/>
    </location>
</feature>
<feature type="compositionally biased region" description="Polar residues" evidence="4">
    <location>
        <begin position="1356"/>
        <end position="1382"/>
    </location>
</feature>
<dbReference type="GO" id="GO:0005829">
    <property type="term" value="C:cytosol"/>
    <property type="evidence" value="ECO:0007669"/>
    <property type="project" value="TreeGrafter"/>
</dbReference>
<dbReference type="Pfam" id="PF24984">
    <property type="entry name" value="HEAT_EF3_GNC1"/>
    <property type="match status" value="1"/>
</dbReference>